<dbReference type="RefSeq" id="WP_188770976.1">
    <property type="nucleotide sequence ID" value="NZ_BMKK01000017.1"/>
</dbReference>
<dbReference type="Proteomes" id="UP000609064">
    <property type="component" value="Unassembled WGS sequence"/>
</dbReference>
<feature type="chain" id="PRO_5037135251" description="T9SS C-terminal target domain-containing protein" evidence="1">
    <location>
        <begin position="20"/>
        <end position="760"/>
    </location>
</feature>
<keyword evidence="3" id="KW-1185">Reference proteome</keyword>
<comment type="caution">
    <text evidence="2">The sequence shown here is derived from an EMBL/GenBank/DDBJ whole genome shotgun (WGS) entry which is preliminary data.</text>
</comment>
<reference evidence="2" key="1">
    <citation type="journal article" date="2014" name="Int. J. Syst. Evol. Microbiol.">
        <title>Complete genome sequence of Corynebacterium casei LMG S-19264T (=DSM 44701T), isolated from a smear-ripened cheese.</title>
        <authorList>
            <consortium name="US DOE Joint Genome Institute (JGI-PGF)"/>
            <person name="Walter F."/>
            <person name="Albersmeier A."/>
            <person name="Kalinowski J."/>
            <person name="Ruckert C."/>
        </authorList>
    </citation>
    <scope>NUCLEOTIDE SEQUENCE</scope>
    <source>
        <strain evidence="2">CGMCC 1.15958</strain>
    </source>
</reference>
<accession>A0A916Z7W2</accession>
<evidence type="ECO:0000313" key="3">
    <source>
        <dbReference type="Proteomes" id="UP000609064"/>
    </source>
</evidence>
<dbReference type="EMBL" id="BMKK01000017">
    <property type="protein sequence ID" value="GGD81101.1"/>
    <property type="molecule type" value="Genomic_DNA"/>
</dbReference>
<keyword evidence="1" id="KW-0732">Signal</keyword>
<evidence type="ECO:0000256" key="1">
    <source>
        <dbReference type="SAM" id="SignalP"/>
    </source>
</evidence>
<proteinExistence type="predicted"/>
<reference evidence="2" key="2">
    <citation type="submission" date="2020-09" db="EMBL/GenBank/DDBJ databases">
        <authorList>
            <person name="Sun Q."/>
            <person name="Zhou Y."/>
        </authorList>
    </citation>
    <scope>NUCLEOTIDE SEQUENCE</scope>
    <source>
        <strain evidence="2">CGMCC 1.15958</strain>
    </source>
</reference>
<organism evidence="2 3">
    <name type="scientific">Emticicia aquatilis</name>
    <dbReference type="NCBI Taxonomy" id="1537369"/>
    <lineage>
        <taxon>Bacteria</taxon>
        <taxon>Pseudomonadati</taxon>
        <taxon>Bacteroidota</taxon>
        <taxon>Cytophagia</taxon>
        <taxon>Cytophagales</taxon>
        <taxon>Leadbetterellaceae</taxon>
        <taxon>Emticicia</taxon>
    </lineage>
</organism>
<name>A0A916Z7W2_9BACT</name>
<evidence type="ECO:0008006" key="4">
    <source>
        <dbReference type="Google" id="ProtNLM"/>
    </source>
</evidence>
<protein>
    <recommendedName>
        <fullName evidence="4">T9SS C-terminal target domain-containing protein</fullName>
    </recommendedName>
</protein>
<evidence type="ECO:0000313" key="2">
    <source>
        <dbReference type="EMBL" id="GGD81101.1"/>
    </source>
</evidence>
<feature type="signal peptide" evidence="1">
    <location>
        <begin position="1"/>
        <end position="19"/>
    </location>
</feature>
<gene>
    <name evidence="2" type="ORF">GCM10011514_51480</name>
</gene>
<sequence>MKAHIATLLLLFSAIFVNAQDLLLSEDFDYPIGDNLNNHNWKPLTSTSDNPIKIVSGLSKTGYSASGGAAYLNKNGQDVVRSFTPVTDEKIYLSFQVDVKKYFPVGNTHYPKQFSPLSYFMFLSSKENPTIPLLKFSLVSTNFAGINWYLVVRDSKNEILSLIPVGNNTADFSFSYQLTGTGSGQAYLRNESTNISAFSGDGFYPSKAKVTNISNVVLSQSDINDGTECTIDRIRVGKTWGSVMPCVPGLAYKDKFISSLSVWKYLENGGATTQNVNPNDFKKDEIILKTCANEEILSNSLTAYIHTKIGADVTDLSVVAPSGFKALTSYYNETNYTYTKTNNILKSFYHYYDTNNSLDILLVGNSDKISPNGNPIAGSAGVYEGEIHFTPVGGYCEKTVWKIKGIIEDCDNKADLLLKEDFDYTKGETLTQNNWEALTPSNTNPIKVVDGLVKKNYTASGGAAYLNRNGQDVKRALKAPANDQIFVSFQLNYKAMQRINSLGWNFRCDEYLTSFLNPSNYFMFLSSKEEPTRPLLKFSLVNTPVCFDYITFNSLVVRDKNDQIIAAISLGNEDLTKKQPSPVIDINFSYFLSGDKIGTSSLTTSYRDYYSGRVLNQSVSKVRIPNLSNIVLSQSNILVGSEVIVDRIRVGKTLKSITDGVSTVAQTQSDLDTEPTSLNATVFPNTTDGKIDLLINEKAPEGEFEIMMSDKMGNKLYQNSGTWESQKSAIEEILSKNASGQYFLSIKQNNNTKTIRVFRQ</sequence>
<dbReference type="AlphaFoldDB" id="A0A916Z7W2"/>